<dbReference type="EMBL" id="AUSU01004187">
    <property type="protein sequence ID" value="EPS65507.1"/>
    <property type="molecule type" value="Genomic_DNA"/>
</dbReference>
<organism evidence="2 3">
    <name type="scientific">Genlisea aurea</name>
    <dbReference type="NCBI Taxonomy" id="192259"/>
    <lineage>
        <taxon>Eukaryota</taxon>
        <taxon>Viridiplantae</taxon>
        <taxon>Streptophyta</taxon>
        <taxon>Embryophyta</taxon>
        <taxon>Tracheophyta</taxon>
        <taxon>Spermatophyta</taxon>
        <taxon>Magnoliopsida</taxon>
        <taxon>eudicotyledons</taxon>
        <taxon>Gunneridae</taxon>
        <taxon>Pentapetalae</taxon>
        <taxon>asterids</taxon>
        <taxon>lamiids</taxon>
        <taxon>Lamiales</taxon>
        <taxon>Lentibulariaceae</taxon>
        <taxon>Genlisea</taxon>
    </lineage>
</organism>
<dbReference type="AlphaFoldDB" id="S8DZP3"/>
<protein>
    <recommendedName>
        <fullName evidence="4">Glycine-rich protein</fullName>
    </recommendedName>
</protein>
<dbReference type="PANTHER" id="PTHR35483:SF1">
    <property type="entry name" value="GLYCINE-RICH PROTEIN-RELATED"/>
    <property type="match status" value="1"/>
</dbReference>
<sequence>RASSPVCLFGGKGKPDNGNEEESPWKSVEKAIGNLSNKSSIEDVLRDQIQKQEFYDEGGGGDGKPPRRGGGGGGDGEVEDESFAEMADEFMQVVLATMGFIFLYMFILEGEDITVFAKDLIKFVFSGQKSIRLRRLVNQWRDFLESMKEEEVEPYWLERTIIETRTSYDGPEKYDYIIRKRPD</sequence>
<feature type="non-terminal residue" evidence="2">
    <location>
        <position position="183"/>
    </location>
</feature>
<dbReference type="PANTHER" id="PTHR35483">
    <property type="entry name" value="NUCLEUSENVELOPE PROTEIN"/>
    <property type="match status" value="1"/>
</dbReference>
<evidence type="ECO:0000313" key="2">
    <source>
        <dbReference type="EMBL" id="EPS65507.1"/>
    </source>
</evidence>
<accession>S8DZP3</accession>
<feature type="compositionally biased region" description="Gly residues" evidence="1">
    <location>
        <begin position="57"/>
        <end position="75"/>
    </location>
</feature>
<name>S8DZP3_9LAMI</name>
<evidence type="ECO:0000313" key="3">
    <source>
        <dbReference type="Proteomes" id="UP000015453"/>
    </source>
</evidence>
<feature type="compositionally biased region" description="Basic and acidic residues" evidence="1">
    <location>
        <begin position="13"/>
        <end position="25"/>
    </location>
</feature>
<dbReference type="GO" id="GO:0009507">
    <property type="term" value="C:chloroplast"/>
    <property type="evidence" value="ECO:0007669"/>
    <property type="project" value="TreeGrafter"/>
</dbReference>
<feature type="non-terminal residue" evidence="2">
    <location>
        <position position="1"/>
    </location>
</feature>
<proteinExistence type="predicted"/>
<keyword evidence="3" id="KW-1185">Reference proteome</keyword>
<dbReference type="OrthoDB" id="1680511at2759"/>
<feature type="region of interest" description="Disordered" evidence="1">
    <location>
        <begin position="52"/>
        <end position="79"/>
    </location>
</feature>
<dbReference type="Proteomes" id="UP000015453">
    <property type="component" value="Unassembled WGS sequence"/>
</dbReference>
<gene>
    <name evidence="2" type="ORF">M569_09273</name>
</gene>
<feature type="region of interest" description="Disordered" evidence="1">
    <location>
        <begin position="1"/>
        <end position="25"/>
    </location>
</feature>
<reference evidence="2 3" key="1">
    <citation type="journal article" date="2013" name="BMC Genomics">
        <title>The miniature genome of a carnivorous plant Genlisea aurea contains a low number of genes and short non-coding sequences.</title>
        <authorList>
            <person name="Leushkin E.V."/>
            <person name="Sutormin R.A."/>
            <person name="Nabieva E.R."/>
            <person name="Penin A.A."/>
            <person name="Kondrashov A.S."/>
            <person name="Logacheva M.D."/>
        </authorList>
    </citation>
    <scope>NUCLEOTIDE SEQUENCE [LARGE SCALE GENOMIC DNA]</scope>
</reference>
<comment type="caution">
    <text evidence="2">The sequence shown here is derived from an EMBL/GenBank/DDBJ whole genome shotgun (WGS) entry which is preliminary data.</text>
</comment>
<evidence type="ECO:0008006" key="4">
    <source>
        <dbReference type="Google" id="ProtNLM"/>
    </source>
</evidence>
<evidence type="ECO:0000256" key="1">
    <source>
        <dbReference type="SAM" id="MobiDB-lite"/>
    </source>
</evidence>